<evidence type="ECO:0000313" key="1">
    <source>
        <dbReference type="EMBL" id="KAH9412725.1"/>
    </source>
</evidence>
<dbReference type="Proteomes" id="UP000887458">
    <property type="component" value="Unassembled WGS sequence"/>
</dbReference>
<reference evidence="1 2" key="2">
    <citation type="journal article" date="2022" name="Mol. Biol. Evol.">
        <title>Comparative Genomics Reveals Insights into the Divergent Evolution of Astigmatic Mites and Household Pest Adaptations.</title>
        <authorList>
            <person name="Xiong Q."/>
            <person name="Wan A.T."/>
            <person name="Liu X."/>
            <person name="Fung C.S."/>
            <person name="Xiao X."/>
            <person name="Malainual N."/>
            <person name="Hou J."/>
            <person name="Wang L."/>
            <person name="Wang M."/>
            <person name="Yang K.Y."/>
            <person name="Cui Y."/>
            <person name="Leung E.L."/>
            <person name="Nong W."/>
            <person name="Shin S.K."/>
            <person name="Au S.W."/>
            <person name="Jeong K.Y."/>
            <person name="Chew F.T."/>
            <person name="Hui J.H."/>
            <person name="Leung T.F."/>
            <person name="Tungtrongchitr A."/>
            <person name="Zhong N."/>
            <person name="Liu Z."/>
            <person name="Tsui S.K."/>
        </authorList>
    </citation>
    <scope>NUCLEOTIDE SEQUENCE [LARGE SCALE GENOMIC DNA]</scope>
    <source>
        <strain evidence="1">Derp</strain>
    </source>
</reference>
<comment type="caution">
    <text evidence="1">The sequence shown here is derived from an EMBL/GenBank/DDBJ whole genome shotgun (WGS) entry which is preliminary data.</text>
</comment>
<keyword evidence="2" id="KW-1185">Reference proteome</keyword>
<accession>A0ABQ8IRN8</accession>
<gene>
    <name evidence="1" type="ORF">DERP_006692</name>
</gene>
<sequence length="64" mass="7399">MKASFRLFAYKYHLEMPCMEMNISLNVGHNQVNNNGRKAIIEGATKYSHQILNNDDVLCLQNEQ</sequence>
<name>A0ABQ8IRN8_DERPT</name>
<evidence type="ECO:0000313" key="2">
    <source>
        <dbReference type="Proteomes" id="UP000887458"/>
    </source>
</evidence>
<proteinExistence type="predicted"/>
<organism evidence="1 2">
    <name type="scientific">Dermatophagoides pteronyssinus</name>
    <name type="common">European house dust mite</name>
    <dbReference type="NCBI Taxonomy" id="6956"/>
    <lineage>
        <taxon>Eukaryota</taxon>
        <taxon>Metazoa</taxon>
        <taxon>Ecdysozoa</taxon>
        <taxon>Arthropoda</taxon>
        <taxon>Chelicerata</taxon>
        <taxon>Arachnida</taxon>
        <taxon>Acari</taxon>
        <taxon>Acariformes</taxon>
        <taxon>Sarcoptiformes</taxon>
        <taxon>Astigmata</taxon>
        <taxon>Psoroptidia</taxon>
        <taxon>Analgoidea</taxon>
        <taxon>Pyroglyphidae</taxon>
        <taxon>Dermatophagoidinae</taxon>
        <taxon>Dermatophagoides</taxon>
    </lineage>
</organism>
<dbReference type="EMBL" id="NJHN03000129">
    <property type="protein sequence ID" value="KAH9412725.1"/>
    <property type="molecule type" value="Genomic_DNA"/>
</dbReference>
<reference evidence="1 2" key="1">
    <citation type="journal article" date="2018" name="J. Allergy Clin. Immunol.">
        <title>High-quality assembly of Dermatophagoides pteronyssinus genome and transcriptome reveals a wide range of novel allergens.</title>
        <authorList>
            <person name="Liu X.Y."/>
            <person name="Yang K.Y."/>
            <person name="Wang M.Q."/>
            <person name="Kwok J.S."/>
            <person name="Zeng X."/>
            <person name="Yang Z."/>
            <person name="Xiao X.J."/>
            <person name="Lau C.P."/>
            <person name="Li Y."/>
            <person name="Huang Z.M."/>
            <person name="Ba J.G."/>
            <person name="Yim A.K."/>
            <person name="Ouyang C.Y."/>
            <person name="Ngai S.M."/>
            <person name="Chan T.F."/>
            <person name="Leung E.L."/>
            <person name="Liu L."/>
            <person name="Liu Z.G."/>
            <person name="Tsui S.K."/>
        </authorList>
    </citation>
    <scope>NUCLEOTIDE SEQUENCE [LARGE SCALE GENOMIC DNA]</scope>
    <source>
        <strain evidence="1">Derp</strain>
    </source>
</reference>
<protein>
    <submittedName>
        <fullName evidence="1">Uncharacterized protein</fullName>
    </submittedName>
</protein>